<dbReference type="HOGENOM" id="CLU_1542003_0_0_1"/>
<dbReference type="GO" id="GO:0016020">
    <property type="term" value="C:membrane"/>
    <property type="evidence" value="ECO:0007669"/>
    <property type="project" value="UniProtKB-SubCell"/>
</dbReference>
<comment type="subcellular location">
    <subcellularLocation>
        <location evidence="1">Membrane</location>
        <topology evidence="1">Multi-pass membrane protein</topology>
    </subcellularLocation>
</comment>
<keyword evidence="3" id="KW-0812">Transmembrane</keyword>
<keyword evidence="5" id="KW-0472">Membrane</keyword>
<evidence type="ECO:0000256" key="2">
    <source>
        <dbReference type="ARBA" id="ARBA00008444"/>
    </source>
</evidence>
<dbReference type="PANTHER" id="PTHR13002">
    <property type="entry name" value="C3ORF1 PROTEIN-RELATED"/>
    <property type="match status" value="1"/>
</dbReference>
<dbReference type="InterPro" id="IPR055299">
    <property type="entry name" value="TIMMDC1"/>
</dbReference>
<keyword evidence="4" id="KW-1133">Transmembrane helix</keyword>
<dbReference type="eggNOG" id="KOG4608">
    <property type="taxonomic scope" value="Eukaryota"/>
</dbReference>
<dbReference type="STRING" id="13249.T1HU93"/>
<dbReference type="PANTHER" id="PTHR13002:SF1">
    <property type="entry name" value="COMPLEX I ASSEMBLY FACTOR TIMMDC1, MITOCHONDRIAL"/>
    <property type="match status" value="1"/>
</dbReference>
<dbReference type="InParanoid" id="T1HU93"/>
<evidence type="ECO:0000256" key="6">
    <source>
        <dbReference type="ARBA" id="ARBA00040778"/>
    </source>
</evidence>
<evidence type="ECO:0000313" key="8">
    <source>
        <dbReference type="EnsemblMetazoa" id="RPRC007613-PA"/>
    </source>
</evidence>
<reference evidence="8" key="1">
    <citation type="submission" date="2015-05" db="UniProtKB">
        <authorList>
            <consortium name="EnsemblMetazoa"/>
        </authorList>
    </citation>
    <scope>IDENTIFICATION</scope>
</reference>
<dbReference type="GO" id="GO:0005739">
    <property type="term" value="C:mitochondrion"/>
    <property type="evidence" value="ECO:0007669"/>
    <property type="project" value="TreeGrafter"/>
</dbReference>
<dbReference type="VEuPathDB" id="VectorBase:RPRC007613"/>
<evidence type="ECO:0000256" key="5">
    <source>
        <dbReference type="ARBA" id="ARBA00023136"/>
    </source>
</evidence>
<protein>
    <recommendedName>
        <fullName evidence="6">Complex I assembly factor TIMMDC1, mitochondrial</fullName>
    </recommendedName>
    <alternativeName>
        <fullName evidence="7">Translocase of inner mitochondrial membrane domain-containing protein 1</fullName>
    </alternativeName>
</protein>
<comment type="similarity">
    <text evidence="2">Belongs to the Tim17/Tim22/Tim23 family.</text>
</comment>
<name>T1HU93_RHOPR</name>
<proteinExistence type="inferred from homology"/>
<dbReference type="EnsemblMetazoa" id="RPRC007613-RA">
    <property type="protein sequence ID" value="RPRC007613-PA"/>
    <property type="gene ID" value="RPRC007613"/>
</dbReference>
<evidence type="ECO:0000256" key="7">
    <source>
        <dbReference type="ARBA" id="ARBA00041344"/>
    </source>
</evidence>
<dbReference type="GO" id="GO:0032981">
    <property type="term" value="P:mitochondrial respiratory chain complex I assembly"/>
    <property type="evidence" value="ECO:0007669"/>
    <property type="project" value="InterPro"/>
</dbReference>
<evidence type="ECO:0000256" key="1">
    <source>
        <dbReference type="ARBA" id="ARBA00004141"/>
    </source>
</evidence>
<dbReference type="Proteomes" id="UP000015103">
    <property type="component" value="Unassembled WGS sequence"/>
</dbReference>
<evidence type="ECO:0000256" key="4">
    <source>
        <dbReference type="ARBA" id="ARBA00022989"/>
    </source>
</evidence>
<dbReference type="AlphaFoldDB" id="T1HU93"/>
<evidence type="ECO:0000313" key="9">
    <source>
        <dbReference type="Proteomes" id="UP000015103"/>
    </source>
</evidence>
<evidence type="ECO:0000256" key="3">
    <source>
        <dbReference type="ARBA" id="ARBA00022692"/>
    </source>
</evidence>
<sequence length="174" mass="19830">MIFLRPTIRTGGILCGAILVSEPNMADQPPTPAEEKLTNSWDRVRKIFTVDEFGTISPELSTICQSTFFTVFVGACYGGFVQSREAYLQFIERNQASQFVDHYEAKKKLQDHVTKSFARGALRWSWRWPCLVGFMCAIIGLFAGSLTLTVLRFTGSSMDEVHEFRYELAQKRLR</sequence>
<accession>T1HU93</accession>
<keyword evidence="9" id="KW-1185">Reference proteome</keyword>
<organism evidence="8 9">
    <name type="scientific">Rhodnius prolixus</name>
    <name type="common">Triatomid bug</name>
    <dbReference type="NCBI Taxonomy" id="13249"/>
    <lineage>
        <taxon>Eukaryota</taxon>
        <taxon>Metazoa</taxon>
        <taxon>Ecdysozoa</taxon>
        <taxon>Arthropoda</taxon>
        <taxon>Hexapoda</taxon>
        <taxon>Insecta</taxon>
        <taxon>Pterygota</taxon>
        <taxon>Neoptera</taxon>
        <taxon>Paraneoptera</taxon>
        <taxon>Hemiptera</taxon>
        <taxon>Heteroptera</taxon>
        <taxon>Panheteroptera</taxon>
        <taxon>Cimicomorpha</taxon>
        <taxon>Reduviidae</taxon>
        <taxon>Triatominae</taxon>
        <taxon>Rhodnius</taxon>
    </lineage>
</organism>
<dbReference type="EMBL" id="ACPB03016220">
    <property type="status" value="NOT_ANNOTATED_CDS"/>
    <property type="molecule type" value="Genomic_DNA"/>
</dbReference>